<organism evidence="2 3">
    <name type="scientific">Sporothrix brasiliensis 5110</name>
    <dbReference type="NCBI Taxonomy" id="1398154"/>
    <lineage>
        <taxon>Eukaryota</taxon>
        <taxon>Fungi</taxon>
        <taxon>Dikarya</taxon>
        <taxon>Ascomycota</taxon>
        <taxon>Pezizomycotina</taxon>
        <taxon>Sordariomycetes</taxon>
        <taxon>Sordariomycetidae</taxon>
        <taxon>Ophiostomatales</taxon>
        <taxon>Ophiostomataceae</taxon>
        <taxon>Sporothrix</taxon>
    </lineage>
</organism>
<evidence type="ECO:0000313" key="3">
    <source>
        <dbReference type="Proteomes" id="UP000031575"/>
    </source>
</evidence>
<feature type="compositionally biased region" description="Low complexity" evidence="1">
    <location>
        <begin position="184"/>
        <end position="222"/>
    </location>
</feature>
<dbReference type="VEuPathDB" id="FungiDB:SPBR_06161"/>
<evidence type="ECO:0000313" key="2">
    <source>
        <dbReference type="EMBL" id="KIH94539.1"/>
    </source>
</evidence>
<dbReference type="OrthoDB" id="438080at2759"/>
<keyword evidence="3" id="KW-1185">Reference proteome</keyword>
<feature type="compositionally biased region" description="Low complexity" evidence="1">
    <location>
        <begin position="232"/>
        <end position="256"/>
    </location>
</feature>
<dbReference type="HOGENOM" id="CLU_081044_0_0_1"/>
<name>A0A0C2F6G5_9PEZI</name>
<dbReference type="RefSeq" id="XP_040622549.1">
    <property type="nucleotide sequence ID" value="XM_040764423.1"/>
</dbReference>
<dbReference type="Proteomes" id="UP000031575">
    <property type="component" value="Unassembled WGS sequence"/>
</dbReference>
<accession>A0A0C2F6G5</accession>
<evidence type="ECO:0008006" key="4">
    <source>
        <dbReference type="Google" id="ProtNLM"/>
    </source>
</evidence>
<feature type="region of interest" description="Disordered" evidence="1">
    <location>
        <begin position="148"/>
        <end position="262"/>
    </location>
</feature>
<dbReference type="AlphaFoldDB" id="A0A0C2F6G5"/>
<evidence type="ECO:0000256" key="1">
    <source>
        <dbReference type="SAM" id="MobiDB-lite"/>
    </source>
</evidence>
<dbReference type="EMBL" id="AWTV01000004">
    <property type="protein sequence ID" value="KIH94539.1"/>
    <property type="molecule type" value="Genomic_DNA"/>
</dbReference>
<sequence length="262" mass="27648">MAAATSAQLRFLTDAAYLMRQAAPHTSAHLMRRRIDLALTAQAQSQAPGQAATGASVPVAALPQTDVQRQLVCASCGLVLMPGSDNTTLTILSGRSSQKNRRKRKRDEKTGTAASEPDKNKKPHGPAAEPHAGITKVYKCGLCRRETRIVLPPPPPLSKQRKQTKQTKRMPAAAARAKDDDIKPAPAAAQTAIPPSGTPKPSTAARTAAVPPAPAKASSNASSKKRAKNRKAGLLALLDKSRSSDSSGLGGLNLSFDDFRRK</sequence>
<gene>
    <name evidence="2" type="ORF">SPBR_06161</name>
</gene>
<reference evidence="2 3" key="1">
    <citation type="journal article" date="2014" name="BMC Genomics">
        <title>Comparative genomics of the major fungal agents of human and animal Sporotrichosis: Sporothrix schenckii and Sporothrix brasiliensis.</title>
        <authorList>
            <person name="Teixeira M.M."/>
            <person name="de Almeida L.G."/>
            <person name="Kubitschek-Barreira P."/>
            <person name="Alves F.L."/>
            <person name="Kioshima E.S."/>
            <person name="Abadio A.K."/>
            <person name="Fernandes L."/>
            <person name="Derengowski L.S."/>
            <person name="Ferreira K.S."/>
            <person name="Souza R.C."/>
            <person name="Ruiz J.C."/>
            <person name="de Andrade N.C."/>
            <person name="Paes H.C."/>
            <person name="Nicola A.M."/>
            <person name="Albuquerque P."/>
            <person name="Gerber A.L."/>
            <person name="Martins V.P."/>
            <person name="Peconick L.D."/>
            <person name="Neto A.V."/>
            <person name="Chaucanez C.B."/>
            <person name="Silva P.A."/>
            <person name="Cunha O.L."/>
            <person name="de Oliveira F.F."/>
            <person name="dos Santos T.C."/>
            <person name="Barros A.L."/>
            <person name="Soares M.A."/>
            <person name="de Oliveira L.M."/>
            <person name="Marini M.M."/>
            <person name="Villalobos-Duno H."/>
            <person name="Cunha M.M."/>
            <person name="de Hoog S."/>
            <person name="da Silveira J.F."/>
            <person name="Henrissat B."/>
            <person name="Nino-Vega G.A."/>
            <person name="Cisalpino P.S."/>
            <person name="Mora-Montes H.M."/>
            <person name="Almeida S.R."/>
            <person name="Stajich J.E."/>
            <person name="Lopes-Bezerra L.M."/>
            <person name="Vasconcelos A.T."/>
            <person name="Felipe M.S."/>
        </authorList>
    </citation>
    <scope>NUCLEOTIDE SEQUENCE [LARGE SCALE GENOMIC DNA]</scope>
    <source>
        <strain evidence="2 3">5110</strain>
    </source>
</reference>
<feature type="compositionally biased region" description="Basic residues" evidence="1">
    <location>
        <begin position="159"/>
        <end position="168"/>
    </location>
</feature>
<dbReference type="GeneID" id="63679344"/>
<feature type="region of interest" description="Disordered" evidence="1">
    <location>
        <begin position="87"/>
        <end position="133"/>
    </location>
</feature>
<protein>
    <recommendedName>
        <fullName evidence="4">Rnase p rpr2 rpp21 snm1 subunit domain-containing protein</fullName>
    </recommendedName>
</protein>
<proteinExistence type="predicted"/>
<comment type="caution">
    <text evidence="2">The sequence shown here is derived from an EMBL/GenBank/DDBJ whole genome shotgun (WGS) entry which is preliminary data.</text>
</comment>